<keyword evidence="2" id="KW-1185">Reference proteome</keyword>
<feature type="non-terminal residue" evidence="1">
    <location>
        <position position="750"/>
    </location>
</feature>
<evidence type="ECO:0000313" key="2">
    <source>
        <dbReference type="Proteomes" id="UP000460416"/>
    </source>
</evidence>
<evidence type="ECO:0008006" key="3">
    <source>
        <dbReference type="Google" id="ProtNLM"/>
    </source>
</evidence>
<dbReference type="OrthoDB" id="599464at2"/>
<dbReference type="EMBL" id="VJVW01000010">
    <property type="protein sequence ID" value="MUP43905.1"/>
    <property type="molecule type" value="Genomic_DNA"/>
</dbReference>
<gene>
    <name evidence="1" type="ORF">FLP08_15095</name>
</gene>
<name>A0A7K1LSW2_9FLAO</name>
<reference evidence="1 2" key="1">
    <citation type="submission" date="2019-07" db="EMBL/GenBank/DDBJ databases">
        <title>Gramella aestuarii sp. nov., isolated from a tidal flat, and emended description of Gramella echinicola.</title>
        <authorList>
            <person name="Liu L."/>
        </authorList>
    </citation>
    <scope>NUCLEOTIDE SEQUENCE [LARGE SCALE GENOMIC DNA]</scope>
    <source>
        <strain evidence="1 2">BS12</strain>
    </source>
</reference>
<proteinExistence type="predicted"/>
<organism evidence="1 2">
    <name type="scientific">Christiangramia aestuarii</name>
    <dbReference type="NCBI Taxonomy" id="1028746"/>
    <lineage>
        <taxon>Bacteria</taxon>
        <taxon>Pseudomonadati</taxon>
        <taxon>Bacteroidota</taxon>
        <taxon>Flavobacteriia</taxon>
        <taxon>Flavobacteriales</taxon>
        <taxon>Flavobacteriaceae</taxon>
        <taxon>Christiangramia</taxon>
    </lineage>
</organism>
<evidence type="ECO:0000313" key="1">
    <source>
        <dbReference type="EMBL" id="MUP43905.1"/>
    </source>
</evidence>
<protein>
    <recommendedName>
        <fullName evidence="3">Gliding motility-associated C-terminal domain-containing protein</fullName>
    </recommendedName>
</protein>
<accession>A0A7K1LSW2</accession>
<dbReference type="RefSeq" id="WP_156277988.1">
    <property type="nucleotide sequence ID" value="NZ_VJVW01000010.1"/>
</dbReference>
<comment type="caution">
    <text evidence="1">The sequence shown here is derived from an EMBL/GenBank/DDBJ whole genome shotgun (WGS) entry which is preliminary data.</text>
</comment>
<dbReference type="AlphaFoldDB" id="A0A7K1LSW2"/>
<sequence>MKESTFKKFTIGYTCYCLSWIFGKKRTLVQGMGKSLALLIMLGSFLASAQNSQITLGTTVKANFGIDADVQADVLSFYTAPPMGGFDPFGTDDWFDEIFPNATSPNLGSNVIRTSGFDADGNPMAPIIADLKAGANIEAEFRMSRDLYSLDSRTDILWIDAVYFRDQRSNRGNTDNTVFDQSINKNFNNPLTWTLKAGSVPSKNDIIDVYGHIRRDKSPDDEFAIVGASTLSDDGTSYVDFEYYRADIQLASNGSTIELVNPADAANVNCGHTTYKFDPATGKVTQHGDIILSFNYTGGGKIADVRLFVWVDRRDFQGAPFTSFSDFNTKSQIPFIFGDGNNNFPFFYCDNSSANNYGYARISRNPNLERALFAQVNEAGPVAAPPWGTISERNKVVNQYATENFAELALNATTFGFDTRTTGGECQSPLGSVLVKTRSSDSFTASLKDFAGPFELGNTPEFEVEVSGNMYECFEESTTLIATVNPEADPPSRTYTYQWYIFEEGYPDNSDDGVDTEDWKPIQNATNSQLPGATDGNSYRVYATVTIFDTPGCTFASDPVDVTQKPFEGTLTADCPDSVTKDACTDQATIDSEFATWKASFGYTDSGDGGNVTVTYLVNDVPVTEEEFNAVSAPDECDGGSVKLGISVSDECGNSDSCSATFATTASTQVDVAGPADVSQEACFYADDATLQSAYSAWLAEFVTLEKGCGEEGSFTSTPPAADMSICTSGSISLTYGADDGCTSDQVSAT</sequence>
<dbReference type="Proteomes" id="UP000460416">
    <property type="component" value="Unassembled WGS sequence"/>
</dbReference>